<gene>
    <name evidence="2" type="ORF">DYB32_010625</name>
</gene>
<evidence type="ECO:0000256" key="1">
    <source>
        <dbReference type="SAM" id="MobiDB-lite"/>
    </source>
</evidence>
<dbReference type="AlphaFoldDB" id="A0A3R6VDJ9"/>
<dbReference type="EMBL" id="QUSY01003688">
    <property type="protein sequence ID" value="RHY16599.1"/>
    <property type="molecule type" value="Genomic_DNA"/>
</dbReference>
<feature type="region of interest" description="Disordered" evidence="1">
    <location>
        <begin position="38"/>
        <end position="73"/>
    </location>
</feature>
<comment type="caution">
    <text evidence="2">The sequence shown here is derived from an EMBL/GenBank/DDBJ whole genome shotgun (WGS) entry which is preliminary data.</text>
</comment>
<organism evidence="2 3">
    <name type="scientific">Aphanomyces invadans</name>
    <dbReference type="NCBI Taxonomy" id="157072"/>
    <lineage>
        <taxon>Eukaryota</taxon>
        <taxon>Sar</taxon>
        <taxon>Stramenopiles</taxon>
        <taxon>Oomycota</taxon>
        <taxon>Saprolegniomycetes</taxon>
        <taxon>Saprolegniales</taxon>
        <taxon>Verrucalvaceae</taxon>
        <taxon>Aphanomyces</taxon>
    </lineage>
</organism>
<proteinExistence type="predicted"/>
<feature type="non-terminal residue" evidence="2">
    <location>
        <position position="1"/>
    </location>
</feature>
<evidence type="ECO:0000313" key="3">
    <source>
        <dbReference type="Proteomes" id="UP000285060"/>
    </source>
</evidence>
<accession>A0A3R6VDJ9</accession>
<name>A0A3R6VDJ9_9STRA</name>
<evidence type="ECO:0000313" key="2">
    <source>
        <dbReference type="EMBL" id="RHY16599.1"/>
    </source>
</evidence>
<reference evidence="2 3" key="1">
    <citation type="submission" date="2018-08" db="EMBL/GenBank/DDBJ databases">
        <title>Aphanomyces genome sequencing and annotation.</title>
        <authorList>
            <person name="Minardi D."/>
            <person name="Oidtmann B."/>
            <person name="Van Der Giezen M."/>
            <person name="Studholme D.J."/>
        </authorList>
    </citation>
    <scope>NUCLEOTIDE SEQUENCE [LARGE SCALE GENOMIC DNA]</scope>
    <source>
        <strain evidence="2 3">NJM0002</strain>
    </source>
</reference>
<keyword evidence="3" id="KW-1185">Reference proteome</keyword>
<protein>
    <submittedName>
        <fullName evidence="2">Uncharacterized protein</fullName>
    </submittedName>
</protein>
<dbReference type="Proteomes" id="UP000285060">
    <property type="component" value="Unassembled WGS sequence"/>
</dbReference>
<sequence>NCYTLPHSKRNQRESCRREVVMDAREFMGSAINIVGMSGGANKRKADDEISPSGEEGEVSLVALNGEEDADSC</sequence>